<protein>
    <submittedName>
        <fullName evidence="2">Uncharacterized protein</fullName>
    </submittedName>
</protein>
<evidence type="ECO:0000256" key="1">
    <source>
        <dbReference type="SAM" id="MobiDB-lite"/>
    </source>
</evidence>
<organism evidence="2 3">
    <name type="scientific">Viridothelium virens</name>
    <name type="common">Speckled blister lichen</name>
    <name type="synonym">Trypethelium virens</name>
    <dbReference type="NCBI Taxonomy" id="1048519"/>
    <lineage>
        <taxon>Eukaryota</taxon>
        <taxon>Fungi</taxon>
        <taxon>Dikarya</taxon>
        <taxon>Ascomycota</taxon>
        <taxon>Pezizomycotina</taxon>
        <taxon>Dothideomycetes</taxon>
        <taxon>Dothideomycetes incertae sedis</taxon>
        <taxon>Trypetheliales</taxon>
        <taxon>Trypetheliaceae</taxon>
        <taxon>Viridothelium</taxon>
    </lineage>
</organism>
<feature type="compositionally biased region" description="Polar residues" evidence="1">
    <location>
        <begin position="393"/>
        <end position="403"/>
    </location>
</feature>
<feature type="compositionally biased region" description="Basic and acidic residues" evidence="1">
    <location>
        <begin position="299"/>
        <end position="308"/>
    </location>
</feature>
<sequence length="819" mass="90241">MSVTSTDVAQPRTNNTSATFQTASGISEDLQSLDALVDRIAKHIPEMPYVPSIPQDERKAYPNSYQTLRAWSYETPFNEDEHPNLQYMTFLYQDPTDSCIQLHSMGEYDRSKQNQKPTSTVNGIQSGTNTPSQSTAPKKKMTFGDYKKKQINGGLGALAQQPAQDMRINRDQASKDPNNDENSSKNVMDQAAGTAEAKPERKHTPLGEPRQDSPPPAKRRKTSPPPAVITNAQDTQPAPVPRDPQDLPSSPVSMDIPSIPVSLDLPSFVTNELFAVDRQKPSPDQSPTPSKVLVSTKNEAQRGAKRTDSPLQVQANGSHGHQQLANEIEREPVGSVGRHSHAHPAKKSESLTRGHQDETSLTAAKVAGTSQSRVGGESSGKATKNGSPPILSAKNSGASQNHAHPQKAKPIAEPRENRPRMRKIIKLKIGKRNRKTLANYLRFPPTPWSTEKLDQMLGRESEGHKEAGKPNGTTINGVRTARERSTTLESSSKPPEKRPRPNEEWNVQERANKRLKVPSSLELQNESGTPEAPPSKSPTSNLASVQKHVQSTPRNNLKSVAMQRIGSTESAYTPHSSVQTPPISGFSEQITPKKDPSKDNEKQAWRAETARLSKMGKDLKHNAENKDGRGEKNAKLAAVKMLESFMCFLLAFVCTDNLERVCNQAPDLKDNNWLSLQKFSQSAVDWAKPYPHLYGLGQQLVTVLDSHIATLATRVPSSHWPTPLTLADAMVHLQRAAASGAHRLPIQELTEKYPQTCKKAAAYITRVDHGKPNDYAGEYAVPLNLQSTPLQAVRFGVVFLKEWLQLEKLSYNLELKLSS</sequence>
<feature type="region of interest" description="Disordered" evidence="1">
    <location>
        <begin position="459"/>
        <end position="604"/>
    </location>
</feature>
<feature type="compositionally biased region" description="Basic and acidic residues" evidence="1">
    <location>
        <begin position="346"/>
        <end position="358"/>
    </location>
</feature>
<dbReference type="Proteomes" id="UP000800092">
    <property type="component" value="Unassembled WGS sequence"/>
</dbReference>
<feature type="compositionally biased region" description="Basic and acidic residues" evidence="1">
    <location>
        <begin position="410"/>
        <end position="419"/>
    </location>
</feature>
<reference evidence="2" key="1">
    <citation type="journal article" date="2020" name="Stud. Mycol.">
        <title>101 Dothideomycetes genomes: a test case for predicting lifestyles and emergence of pathogens.</title>
        <authorList>
            <person name="Haridas S."/>
            <person name="Albert R."/>
            <person name="Binder M."/>
            <person name="Bloem J."/>
            <person name="Labutti K."/>
            <person name="Salamov A."/>
            <person name="Andreopoulos B."/>
            <person name="Baker S."/>
            <person name="Barry K."/>
            <person name="Bills G."/>
            <person name="Bluhm B."/>
            <person name="Cannon C."/>
            <person name="Castanera R."/>
            <person name="Culley D."/>
            <person name="Daum C."/>
            <person name="Ezra D."/>
            <person name="Gonzalez J."/>
            <person name="Henrissat B."/>
            <person name="Kuo A."/>
            <person name="Liang C."/>
            <person name="Lipzen A."/>
            <person name="Lutzoni F."/>
            <person name="Magnuson J."/>
            <person name="Mondo S."/>
            <person name="Nolan M."/>
            <person name="Ohm R."/>
            <person name="Pangilinan J."/>
            <person name="Park H.-J."/>
            <person name="Ramirez L."/>
            <person name="Alfaro M."/>
            <person name="Sun H."/>
            <person name="Tritt A."/>
            <person name="Yoshinaga Y."/>
            <person name="Zwiers L.-H."/>
            <person name="Turgeon B."/>
            <person name="Goodwin S."/>
            <person name="Spatafora J."/>
            <person name="Crous P."/>
            <person name="Grigoriev I."/>
        </authorList>
    </citation>
    <scope>NUCLEOTIDE SEQUENCE</scope>
    <source>
        <strain evidence="2">Tuck. ex Michener</strain>
    </source>
</reference>
<feature type="region of interest" description="Disordered" evidence="1">
    <location>
        <begin position="107"/>
        <end position="139"/>
    </location>
</feature>
<feature type="compositionally biased region" description="Polar residues" evidence="1">
    <location>
        <begin position="537"/>
        <end position="558"/>
    </location>
</feature>
<feature type="region of interest" description="Disordered" evidence="1">
    <location>
        <begin position="276"/>
        <end position="421"/>
    </location>
</feature>
<feature type="compositionally biased region" description="Polar residues" evidence="1">
    <location>
        <begin position="309"/>
        <end position="325"/>
    </location>
</feature>
<feature type="compositionally biased region" description="Basic and acidic residues" evidence="1">
    <location>
        <begin position="459"/>
        <end position="468"/>
    </location>
</feature>
<accession>A0A6A6HKU5</accession>
<feature type="compositionally biased region" description="Basic and acidic residues" evidence="1">
    <location>
        <begin position="494"/>
        <end position="503"/>
    </location>
</feature>
<gene>
    <name evidence="2" type="ORF">EV356DRAFT_507574</name>
</gene>
<feature type="compositionally biased region" description="Polar residues" evidence="1">
    <location>
        <begin position="565"/>
        <end position="590"/>
    </location>
</feature>
<dbReference type="AlphaFoldDB" id="A0A6A6HKU5"/>
<proteinExistence type="predicted"/>
<feature type="compositionally biased region" description="Polar residues" evidence="1">
    <location>
        <begin position="114"/>
        <end position="136"/>
    </location>
</feature>
<evidence type="ECO:0000313" key="2">
    <source>
        <dbReference type="EMBL" id="KAF2238439.1"/>
    </source>
</evidence>
<feature type="compositionally biased region" description="Basic and acidic residues" evidence="1">
    <location>
        <begin position="591"/>
        <end position="604"/>
    </location>
</feature>
<name>A0A6A6HKU5_VIRVR</name>
<dbReference type="OrthoDB" id="284473at2759"/>
<feature type="compositionally biased region" description="Basic and acidic residues" evidence="1">
    <location>
        <begin position="197"/>
        <end position="211"/>
    </location>
</feature>
<keyword evidence="3" id="KW-1185">Reference proteome</keyword>
<feature type="compositionally biased region" description="Polar residues" evidence="1">
    <location>
        <begin position="282"/>
        <end position="298"/>
    </location>
</feature>
<feature type="region of interest" description="Disordered" evidence="1">
    <location>
        <begin position="171"/>
        <end position="255"/>
    </location>
</feature>
<evidence type="ECO:0000313" key="3">
    <source>
        <dbReference type="Proteomes" id="UP000800092"/>
    </source>
</evidence>
<dbReference type="EMBL" id="ML991776">
    <property type="protein sequence ID" value="KAF2238439.1"/>
    <property type="molecule type" value="Genomic_DNA"/>
</dbReference>